<dbReference type="InterPro" id="IPR012349">
    <property type="entry name" value="Split_barrel_FMN-bd"/>
</dbReference>
<proteinExistence type="predicted"/>
<dbReference type="PANTHER" id="PTHR35802">
    <property type="entry name" value="PROTEASE SYNTHASE AND SPORULATION PROTEIN PAI 2"/>
    <property type="match status" value="1"/>
</dbReference>
<dbReference type="Gene3D" id="2.30.110.10">
    <property type="entry name" value="Electron Transport, Fmn-binding Protein, Chain A"/>
    <property type="match status" value="1"/>
</dbReference>
<dbReference type="SUPFAM" id="SSF50475">
    <property type="entry name" value="FMN-binding split barrel"/>
    <property type="match status" value="1"/>
</dbReference>
<sequence length="230" mass="25138">MYTPRAYEETRPDVIAALMRAWSFATLISTDPAAPPPAVPIATHLPMLVDTVDDGDDGRPRLITHMARNNDQWRHFIGGEAPALAIFQGPHAFISPSWYADRMTFPTWNYAAIHATGRPRVIEDPQAILTVLRRTIALYDTPLGGPWAFDAMPDALILPRLERIVALFMPLDRVEAKIKMNQDKTPADRAGVIAALDAAADPQGHAVAAMLRAFDIDGPDAPGGTTAIRE</sequence>
<dbReference type="PIRSF" id="PIRSF010372">
    <property type="entry name" value="PaiB"/>
    <property type="match status" value="1"/>
</dbReference>
<accession>A0ABU9YNM5</accession>
<dbReference type="Proteomes" id="UP001413721">
    <property type="component" value="Unassembled WGS sequence"/>
</dbReference>
<dbReference type="Pfam" id="PF04299">
    <property type="entry name" value="FMN_bind_2"/>
    <property type="match status" value="1"/>
</dbReference>
<name>A0ABU9YNM5_9PROT</name>
<dbReference type="PANTHER" id="PTHR35802:SF1">
    <property type="entry name" value="PROTEASE SYNTHASE AND SPORULATION PROTEIN PAI 2"/>
    <property type="match status" value="1"/>
</dbReference>
<organism evidence="1 2">
    <name type="scientific">Tistrella arctica</name>
    <dbReference type="NCBI Taxonomy" id="3133430"/>
    <lineage>
        <taxon>Bacteria</taxon>
        <taxon>Pseudomonadati</taxon>
        <taxon>Pseudomonadota</taxon>
        <taxon>Alphaproteobacteria</taxon>
        <taxon>Geminicoccales</taxon>
        <taxon>Geminicoccaceae</taxon>
        <taxon>Tistrella</taxon>
    </lineage>
</organism>
<evidence type="ECO:0000313" key="1">
    <source>
        <dbReference type="EMBL" id="MEN2990401.1"/>
    </source>
</evidence>
<comment type="caution">
    <text evidence="1">The sequence shown here is derived from an EMBL/GenBank/DDBJ whole genome shotgun (WGS) entry which is preliminary data.</text>
</comment>
<dbReference type="EMBL" id="JBBKTW010000007">
    <property type="protein sequence ID" value="MEN2990401.1"/>
    <property type="molecule type" value="Genomic_DNA"/>
</dbReference>
<evidence type="ECO:0000313" key="2">
    <source>
        <dbReference type="Proteomes" id="UP001413721"/>
    </source>
</evidence>
<dbReference type="InterPro" id="IPR007396">
    <property type="entry name" value="TR_PAI2-type"/>
</dbReference>
<reference evidence="1 2" key="1">
    <citation type="submission" date="2024-03" db="EMBL/GenBank/DDBJ databases">
        <title>High-quality draft genome sequencing of Tistrella sp. BH-R2-4.</title>
        <authorList>
            <person name="Dong C."/>
        </authorList>
    </citation>
    <scope>NUCLEOTIDE SEQUENCE [LARGE SCALE GENOMIC DNA]</scope>
    <source>
        <strain evidence="1 2">BH-R2-4</strain>
    </source>
</reference>
<dbReference type="RefSeq" id="WP_345938038.1">
    <property type="nucleotide sequence ID" value="NZ_JBBKTW010000007.1"/>
</dbReference>
<keyword evidence="2" id="KW-1185">Reference proteome</keyword>
<protein>
    <submittedName>
        <fullName evidence="1">FMN-binding negative transcriptional regulator</fullName>
    </submittedName>
</protein>
<gene>
    <name evidence="1" type="ORF">WG926_18960</name>
</gene>